<dbReference type="AlphaFoldDB" id="F4PMB7"/>
<dbReference type="STRING" id="1054147.F4PMB7"/>
<evidence type="ECO:0000313" key="3">
    <source>
        <dbReference type="Proteomes" id="UP000007797"/>
    </source>
</evidence>
<keyword evidence="3" id="KW-1185">Reference proteome</keyword>
<dbReference type="OrthoDB" id="24384at2759"/>
<organism evidence="2 3">
    <name type="scientific">Cavenderia fasciculata</name>
    <name type="common">Slime mold</name>
    <name type="synonym">Dictyostelium fasciculatum</name>
    <dbReference type="NCBI Taxonomy" id="261658"/>
    <lineage>
        <taxon>Eukaryota</taxon>
        <taxon>Amoebozoa</taxon>
        <taxon>Evosea</taxon>
        <taxon>Eumycetozoa</taxon>
        <taxon>Dictyostelia</taxon>
        <taxon>Acytosteliales</taxon>
        <taxon>Cavenderiaceae</taxon>
        <taxon>Cavenderia</taxon>
    </lineage>
</organism>
<dbReference type="EMBL" id="GL883008">
    <property type="protein sequence ID" value="EGG22767.1"/>
    <property type="molecule type" value="Genomic_DNA"/>
</dbReference>
<gene>
    <name evidence="2" type="ORF">DFA_04897</name>
</gene>
<dbReference type="Pfam" id="PF00071">
    <property type="entry name" value="Ras"/>
    <property type="match status" value="1"/>
</dbReference>
<dbReference type="InterPro" id="IPR027417">
    <property type="entry name" value="P-loop_NTPase"/>
</dbReference>
<evidence type="ECO:0000313" key="2">
    <source>
        <dbReference type="EMBL" id="EGG22767.1"/>
    </source>
</evidence>
<dbReference type="SUPFAM" id="SSF52540">
    <property type="entry name" value="P-loop containing nucleoside triphosphate hydrolases"/>
    <property type="match status" value="1"/>
</dbReference>
<accession>F4PMB7</accession>
<dbReference type="InterPro" id="IPR001806">
    <property type="entry name" value="Small_GTPase"/>
</dbReference>
<dbReference type="KEGG" id="dfa:DFA_04897"/>
<proteinExistence type="predicted"/>
<dbReference type="SMART" id="SM00175">
    <property type="entry name" value="RAB"/>
    <property type="match status" value="1"/>
</dbReference>
<name>F4PMB7_CACFS</name>
<sequence>MIISTLKILFAGDPQAGKKSLIRSLLDVSQGQDYVNGHGRIELKSNNTPNNINIGILVRCINEVLYTSVGAKETTSRIVKGSTMSFGSVRSWHEQLELLACSGERTLFVVVGTKNDLVDKRAVPLETALQLAQSLGVEYFEASSILDPNLQAFEHNILNYYSFIQRDGHIFDTFATIDFNLNIKNQKNNNQNNQNINNNNDSNNNNNNNNNILTVFRSMVIRNNIFDQVRIIHQTLGLMSLRLDSNYFDFWVSNRYYNLIGYRQQFATNCYQPFPSALKFISIGFTNFLQTNTNMDTFLKVTSHIDFNSLSYRYRTKIIDRISIIDNDDTELTTDDLQDAIKFAKVATNKDQIVNYLNDLINPPKQTKSTTSFLTKLFGSKLNNNNN</sequence>
<dbReference type="Proteomes" id="UP000007797">
    <property type="component" value="Unassembled WGS sequence"/>
</dbReference>
<evidence type="ECO:0000256" key="1">
    <source>
        <dbReference type="SAM" id="MobiDB-lite"/>
    </source>
</evidence>
<dbReference type="GeneID" id="14875614"/>
<feature type="region of interest" description="Disordered" evidence="1">
    <location>
        <begin position="188"/>
        <end position="208"/>
    </location>
</feature>
<reference evidence="3" key="1">
    <citation type="journal article" date="2011" name="Genome Res.">
        <title>Phylogeny-wide analysis of social amoeba genomes highlights ancient origins for complex intercellular communication.</title>
        <authorList>
            <person name="Heidel A.J."/>
            <person name="Lawal H.M."/>
            <person name="Felder M."/>
            <person name="Schilde C."/>
            <person name="Helps N.R."/>
            <person name="Tunggal B."/>
            <person name="Rivero F."/>
            <person name="John U."/>
            <person name="Schleicher M."/>
            <person name="Eichinger L."/>
            <person name="Platzer M."/>
            <person name="Noegel A.A."/>
            <person name="Schaap P."/>
            <person name="Gloeckner G."/>
        </authorList>
    </citation>
    <scope>NUCLEOTIDE SEQUENCE [LARGE SCALE GENOMIC DNA]</scope>
    <source>
        <strain evidence="3">SH3</strain>
    </source>
</reference>
<protein>
    <submittedName>
        <fullName evidence="2">Uncharacterized protein</fullName>
    </submittedName>
</protein>
<dbReference type="GO" id="GO:0005525">
    <property type="term" value="F:GTP binding"/>
    <property type="evidence" value="ECO:0007669"/>
    <property type="project" value="InterPro"/>
</dbReference>
<dbReference type="RefSeq" id="XP_004360618.1">
    <property type="nucleotide sequence ID" value="XM_004360561.1"/>
</dbReference>
<dbReference type="GO" id="GO:0003924">
    <property type="term" value="F:GTPase activity"/>
    <property type="evidence" value="ECO:0007669"/>
    <property type="project" value="InterPro"/>
</dbReference>
<dbReference type="Gene3D" id="3.40.50.300">
    <property type="entry name" value="P-loop containing nucleotide triphosphate hydrolases"/>
    <property type="match status" value="1"/>
</dbReference>